<evidence type="ECO:0000256" key="2">
    <source>
        <dbReference type="ARBA" id="ARBA00023180"/>
    </source>
</evidence>
<evidence type="ECO:0000313" key="5">
    <source>
        <dbReference type="Proteomes" id="UP000887566"/>
    </source>
</evidence>
<name>A0A914WMA1_9BILA</name>
<dbReference type="PANTHER" id="PTHR11480">
    <property type="entry name" value="SAPOSIN-RELATED"/>
    <property type="match status" value="1"/>
</dbReference>
<dbReference type="Gene3D" id="1.10.225.10">
    <property type="entry name" value="Saposin-like"/>
    <property type="match status" value="1"/>
</dbReference>
<evidence type="ECO:0000256" key="3">
    <source>
        <dbReference type="SAM" id="SignalP"/>
    </source>
</evidence>
<keyword evidence="3" id="KW-0732">Signal</keyword>
<dbReference type="InterPro" id="IPR008138">
    <property type="entry name" value="SapB_2"/>
</dbReference>
<feature type="chain" id="PRO_5038077206" evidence="3">
    <location>
        <begin position="20"/>
        <end position="126"/>
    </location>
</feature>
<dbReference type="SUPFAM" id="SSF47862">
    <property type="entry name" value="Saposin"/>
    <property type="match status" value="1"/>
</dbReference>
<dbReference type="InterPro" id="IPR011001">
    <property type="entry name" value="Saposin-like"/>
</dbReference>
<evidence type="ECO:0000256" key="1">
    <source>
        <dbReference type="ARBA" id="ARBA00023157"/>
    </source>
</evidence>
<organism evidence="5 6">
    <name type="scientific">Plectus sambesii</name>
    <dbReference type="NCBI Taxonomy" id="2011161"/>
    <lineage>
        <taxon>Eukaryota</taxon>
        <taxon>Metazoa</taxon>
        <taxon>Ecdysozoa</taxon>
        <taxon>Nematoda</taxon>
        <taxon>Chromadorea</taxon>
        <taxon>Plectida</taxon>
        <taxon>Plectina</taxon>
        <taxon>Plectoidea</taxon>
        <taxon>Plectidae</taxon>
        <taxon>Plectus</taxon>
    </lineage>
</organism>
<keyword evidence="1" id="KW-1015">Disulfide bond</keyword>
<reference evidence="6" key="1">
    <citation type="submission" date="2022-11" db="UniProtKB">
        <authorList>
            <consortium name="WormBaseParasite"/>
        </authorList>
    </citation>
    <scope>IDENTIFICATION</scope>
</reference>
<dbReference type="InterPro" id="IPR008139">
    <property type="entry name" value="SaposinB_dom"/>
</dbReference>
<sequence>MRLLFCVALVVIAVAFADAQDFSDKRRDFETGKSDFMGKREEINLNSEVLCGVCTELMLYAKAYAHQSQSELEHTLDGLCKSLFEKHETEELMCETIVKEEMPTIIKYIDTELSPDGICRILDLCA</sequence>
<protein>
    <submittedName>
        <fullName evidence="6">Saposin B-type domain-containing protein</fullName>
    </submittedName>
</protein>
<keyword evidence="5" id="KW-1185">Reference proteome</keyword>
<dbReference type="Proteomes" id="UP000887566">
    <property type="component" value="Unplaced"/>
</dbReference>
<feature type="signal peptide" evidence="3">
    <location>
        <begin position="1"/>
        <end position="19"/>
    </location>
</feature>
<feature type="domain" description="Saposin B-type" evidence="4">
    <location>
        <begin position="47"/>
        <end position="126"/>
    </location>
</feature>
<dbReference type="InterPro" id="IPR051428">
    <property type="entry name" value="Sphingo_Act-Surfact_Prot"/>
</dbReference>
<dbReference type="PROSITE" id="PS50015">
    <property type="entry name" value="SAP_B"/>
    <property type="match status" value="1"/>
</dbReference>
<evidence type="ECO:0000313" key="6">
    <source>
        <dbReference type="WBParaSite" id="PSAMB.scaffold4578size14186.g24639.t1"/>
    </source>
</evidence>
<dbReference type="AlphaFoldDB" id="A0A914WMA1"/>
<proteinExistence type="predicted"/>
<dbReference type="WBParaSite" id="PSAMB.scaffold4578size14186.g24639.t1">
    <property type="protein sequence ID" value="PSAMB.scaffold4578size14186.g24639.t1"/>
    <property type="gene ID" value="PSAMB.scaffold4578size14186.g24639"/>
</dbReference>
<evidence type="ECO:0000259" key="4">
    <source>
        <dbReference type="PROSITE" id="PS50015"/>
    </source>
</evidence>
<dbReference type="SMART" id="SM00741">
    <property type="entry name" value="SapB"/>
    <property type="match status" value="1"/>
</dbReference>
<keyword evidence="2" id="KW-0325">Glycoprotein</keyword>
<dbReference type="Pfam" id="PF03489">
    <property type="entry name" value="SapB_2"/>
    <property type="match status" value="1"/>
</dbReference>
<accession>A0A914WMA1</accession>